<evidence type="ECO:0000313" key="9">
    <source>
        <dbReference type="Proteomes" id="UP000623129"/>
    </source>
</evidence>
<dbReference type="GO" id="GO:0000976">
    <property type="term" value="F:transcription cis-regulatory region binding"/>
    <property type="evidence" value="ECO:0007669"/>
    <property type="project" value="TreeGrafter"/>
</dbReference>
<dbReference type="OrthoDB" id="2021064at2759"/>
<name>A0A833VI33_9POAL</name>
<dbReference type="GO" id="GO:0003700">
    <property type="term" value="F:DNA-binding transcription factor activity"/>
    <property type="evidence" value="ECO:0007669"/>
    <property type="project" value="InterPro"/>
</dbReference>
<dbReference type="PROSITE" id="PS50811">
    <property type="entry name" value="WRKY"/>
    <property type="match status" value="1"/>
</dbReference>
<feature type="region of interest" description="Disordered" evidence="6">
    <location>
        <begin position="56"/>
        <end position="87"/>
    </location>
</feature>
<evidence type="ECO:0000256" key="5">
    <source>
        <dbReference type="ARBA" id="ARBA00023242"/>
    </source>
</evidence>
<evidence type="ECO:0000259" key="7">
    <source>
        <dbReference type="PROSITE" id="PS50811"/>
    </source>
</evidence>
<reference evidence="8" key="1">
    <citation type="submission" date="2020-01" db="EMBL/GenBank/DDBJ databases">
        <title>Genome sequence of Kobresia littledalei, the first chromosome-level genome in the family Cyperaceae.</title>
        <authorList>
            <person name="Qu G."/>
        </authorList>
    </citation>
    <scope>NUCLEOTIDE SEQUENCE</scope>
    <source>
        <strain evidence="8">C.B.Clarke</strain>
        <tissue evidence="8">Leaf</tissue>
    </source>
</reference>
<dbReference type="InterPro" id="IPR003657">
    <property type="entry name" value="WRKY_dom"/>
</dbReference>
<keyword evidence="9" id="KW-1185">Reference proteome</keyword>
<accession>A0A833VI33</accession>
<organism evidence="8 9">
    <name type="scientific">Carex littledalei</name>
    <dbReference type="NCBI Taxonomy" id="544730"/>
    <lineage>
        <taxon>Eukaryota</taxon>
        <taxon>Viridiplantae</taxon>
        <taxon>Streptophyta</taxon>
        <taxon>Embryophyta</taxon>
        <taxon>Tracheophyta</taxon>
        <taxon>Spermatophyta</taxon>
        <taxon>Magnoliopsida</taxon>
        <taxon>Liliopsida</taxon>
        <taxon>Poales</taxon>
        <taxon>Cyperaceae</taxon>
        <taxon>Cyperoideae</taxon>
        <taxon>Cariceae</taxon>
        <taxon>Carex</taxon>
        <taxon>Carex subgen. Euthyceras</taxon>
    </lineage>
</organism>
<evidence type="ECO:0000256" key="3">
    <source>
        <dbReference type="ARBA" id="ARBA00023125"/>
    </source>
</evidence>
<evidence type="ECO:0000256" key="6">
    <source>
        <dbReference type="SAM" id="MobiDB-lite"/>
    </source>
</evidence>
<dbReference type="EMBL" id="SWLB01000017">
    <property type="protein sequence ID" value="KAF3327360.1"/>
    <property type="molecule type" value="Genomic_DNA"/>
</dbReference>
<comment type="caution">
    <text evidence="8">The sequence shown here is derived from an EMBL/GenBank/DDBJ whole genome shotgun (WGS) entry which is preliminary data.</text>
</comment>
<keyword evidence="3" id="KW-0238">DNA-binding</keyword>
<dbReference type="PANTHER" id="PTHR32096:SF146">
    <property type="entry name" value="WRKY TRANSCRIPTION FACTOR 19-RELATED"/>
    <property type="match status" value="1"/>
</dbReference>
<dbReference type="Gene3D" id="2.20.25.80">
    <property type="entry name" value="WRKY domain"/>
    <property type="match status" value="1"/>
</dbReference>
<sequence length="274" mass="31428">MAQNSVIDMLRKGQESTEKLKVVLVQHKLPPEVAFLLENISGVFTEAISMSQNIVASPEPLPTKDENDMYTNSSKKRRTQVAPKFGGRKRADPNFCNKVINQSIDDGFTWRKYGQKEIFSAKYPRSYFRCTYKHEENCQATRQVQQSEQQPGMYEITYIGDHTCKQAKKHCQEQEQSYNINFKSNTNNPIKHFPSPPLSSLIKHENEEEVMSNQTSSDNFTTFPEQVITSSIFLGLELESIASDSFSMEFDGTSQEFENIESIFSYDQEFGSLF</sequence>
<dbReference type="InterPro" id="IPR044810">
    <property type="entry name" value="WRKY_plant"/>
</dbReference>
<keyword evidence="4" id="KW-0804">Transcription</keyword>
<keyword evidence="5" id="KW-0539">Nucleus</keyword>
<dbReference type="AlphaFoldDB" id="A0A833VI33"/>
<comment type="subcellular location">
    <subcellularLocation>
        <location evidence="1">Nucleus</location>
    </subcellularLocation>
</comment>
<evidence type="ECO:0000256" key="4">
    <source>
        <dbReference type="ARBA" id="ARBA00023163"/>
    </source>
</evidence>
<evidence type="ECO:0000313" key="8">
    <source>
        <dbReference type="EMBL" id="KAF3327360.1"/>
    </source>
</evidence>
<dbReference type="SUPFAM" id="SSF118290">
    <property type="entry name" value="WRKY DNA-binding domain"/>
    <property type="match status" value="1"/>
</dbReference>
<protein>
    <submittedName>
        <fullName evidence="8">Putative WRKY transcription factor 70</fullName>
    </submittedName>
</protein>
<feature type="domain" description="WRKY" evidence="7">
    <location>
        <begin position="104"/>
        <end position="162"/>
    </location>
</feature>
<dbReference type="PANTHER" id="PTHR32096">
    <property type="entry name" value="WRKY TRANSCRIPTION FACTOR 30-RELATED-RELATED"/>
    <property type="match status" value="1"/>
</dbReference>
<dbReference type="InterPro" id="IPR036576">
    <property type="entry name" value="WRKY_dom_sf"/>
</dbReference>
<dbReference type="SMART" id="SM00774">
    <property type="entry name" value="WRKY"/>
    <property type="match status" value="1"/>
</dbReference>
<gene>
    <name evidence="8" type="ORF">FCM35_KLT07478</name>
</gene>
<evidence type="ECO:0000256" key="1">
    <source>
        <dbReference type="ARBA" id="ARBA00004123"/>
    </source>
</evidence>
<dbReference type="Pfam" id="PF03106">
    <property type="entry name" value="WRKY"/>
    <property type="match status" value="1"/>
</dbReference>
<dbReference type="GO" id="GO:0005634">
    <property type="term" value="C:nucleus"/>
    <property type="evidence" value="ECO:0007669"/>
    <property type="project" value="UniProtKB-SubCell"/>
</dbReference>
<proteinExistence type="predicted"/>
<evidence type="ECO:0000256" key="2">
    <source>
        <dbReference type="ARBA" id="ARBA00023015"/>
    </source>
</evidence>
<keyword evidence="2" id="KW-0805">Transcription regulation</keyword>
<dbReference type="Proteomes" id="UP000623129">
    <property type="component" value="Unassembled WGS sequence"/>
</dbReference>